<dbReference type="Proteomes" id="UP001156691">
    <property type="component" value="Unassembled WGS sequence"/>
</dbReference>
<reference evidence="10" key="1">
    <citation type="journal article" date="2019" name="Int. J. Syst. Evol. Microbiol.">
        <title>The Global Catalogue of Microorganisms (GCM) 10K type strain sequencing project: providing services to taxonomists for standard genome sequencing and annotation.</title>
        <authorList>
            <consortium name="The Broad Institute Genomics Platform"/>
            <consortium name="The Broad Institute Genome Sequencing Center for Infectious Disease"/>
            <person name="Wu L."/>
            <person name="Ma J."/>
        </authorList>
    </citation>
    <scope>NUCLEOTIDE SEQUENCE [LARGE SCALE GENOMIC DNA]</scope>
    <source>
        <strain evidence="10">NBRC 112416</strain>
    </source>
</reference>
<organism evidence="9 10">
    <name type="scientific">Devosia nitrariae</name>
    <dbReference type="NCBI Taxonomy" id="2071872"/>
    <lineage>
        <taxon>Bacteria</taxon>
        <taxon>Pseudomonadati</taxon>
        <taxon>Pseudomonadota</taxon>
        <taxon>Alphaproteobacteria</taxon>
        <taxon>Hyphomicrobiales</taxon>
        <taxon>Devosiaceae</taxon>
        <taxon>Devosia</taxon>
    </lineage>
</organism>
<comment type="caution">
    <text evidence="9">The sequence shown here is derived from an EMBL/GenBank/DDBJ whole genome shotgun (WGS) entry which is preliminary data.</text>
</comment>
<keyword evidence="2 7" id="KW-0813">Transport</keyword>
<feature type="domain" description="ABC transmembrane type-1" evidence="8">
    <location>
        <begin position="79"/>
        <end position="282"/>
    </location>
</feature>
<dbReference type="PANTHER" id="PTHR43744:SF12">
    <property type="entry name" value="ABC TRANSPORTER PERMEASE PROTEIN MG189-RELATED"/>
    <property type="match status" value="1"/>
</dbReference>
<evidence type="ECO:0000313" key="9">
    <source>
        <dbReference type="EMBL" id="GLQ55863.1"/>
    </source>
</evidence>
<feature type="transmembrane region" description="Helical" evidence="7">
    <location>
        <begin position="156"/>
        <end position="177"/>
    </location>
</feature>
<evidence type="ECO:0000256" key="2">
    <source>
        <dbReference type="ARBA" id="ARBA00022448"/>
    </source>
</evidence>
<feature type="transmembrane region" description="Helical" evidence="7">
    <location>
        <begin position="116"/>
        <end position="136"/>
    </location>
</feature>
<keyword evidence="4 7" id="KW-0812">Transmembrane</keyword>
<dbReference type="PANTHER" id="PTHR43744">
    <property type="entry name" value="ABC TRANSPORTER PERMEASE PROTEIN MG189-RELATED-RELATED"/>
    <property type="match status" value="1"/>
</dbReference>
<gene>
    <name evidence="9" type="ORF">GCM10010862_31220</name>
</gene>
<dbReference type="CDD" id="cd06261">
    <property type="entry name" value="TM_PBP2"/>
    <property type="match status" value="1"/>
</dbReference>
<keyword evidence="6 7" id="KW-0472">Membrane</keyword>
<dbReference type="EMBL" id="BSNS01000014">
    <property type="protein sequence ID" value="GLQ55863.1"/>
    <property type="molecule type" value="Genomic_DNA"/>
</dbReference>
<evidence type="ECO:0000256" key="7">
    <source>
        <dbReference type="RuleBase" id="RU363032"/>
    </source>
</evidence>
<feature type="transmembrane region" description="Helical" evidence="7">
    <location>
        <begin position="211"/>
        <end position="228"/>
    </location>
</feature>
<dbReference type="SUPFAM" id="SSF161098">
    <property type="entry name" value="MetI-like"/>
    <property type="match status" value="1"/>
</dbReference>
<accession>A0ABQ5W7K6</accession>
<dbReference type="RefSeq" id="WP_284341280.1">
    <property type="nucleotide sequence ID" value="NZ_BSNS01000014.1"/>
</dbReference>
<proteinExistence type="inferred from homology"/>
<dbReference type="InterPro" id="IPR000515">
    <property type="entry name" value="MetI-like"/>
</dbReference>
<evidence type="ECO:0000256" key="5">
    <source>
        <dbReference type="ARBA" id="ARBA00022989"/>
    </source>
</evidence>
<keyword evidence="3" id="KW-1003">Cell membrane</keyword>
<dbReference type="InterPro" id="IPR035906">
    <property type="entry name" value="MetI-like_sf"/>
</dbReference>
<dbReference type="Gene3D" id="1.10.3720.10">
    <property type="entry name" value="MetI-like"/>
    <property type="match status" value="1"/>
</dbReference>
<evidence type="ECO:0000256" key="6">
    <source>
        <dbReference type="ARBA" id="ARBA00023136"/>
    </source>
</evidence>
<name>A0ABQ5W7K6_9HYPH</name>
<comment type="similarity">
    <text evidence="7">Belongs to the binding-protein-dependent transport system permease family.</text>
</comment>
<keyword evidence="5 7" id="KW-1133">Transmembrane helix</keyword>
<evidence type="ECO:0000256" key="4">
    <source>
        <dbReference type="ARBA" id="ARBA00022692"/>
    </source>
</evidence>
<feature type="transmembrane region" description="Helical" evidence="7">
    <location>
        <begin position="78"/>
        <end position="104"/>
    </location>
</feature>
<feature type="transmembrane region" description="Helical" evidence="7">
    <location>
        <begin position="21"/>
        <end position="41"/>
    </location>
</feature>
<evidence type="ECO:0000313" key="10">
    <source>
        <dbReference type="Proteomes" id="UP001156691"/>
    </source>
</evidence>
<protein>
    <submittedName>
        <fullName evidence="9">Bicyclomycin resistance protein</fullName>
    </submittedName>
</protein>
<dbReference type="PROSITE" id="PS50928">
    <property type="entry name" value="ABC_TM1"/>
    <property type="match status" value="1"/>
</dbReference>
<sequence>MTVATRRGRAAPRIDPKITASAAFHAIALVVTALYAVPMAYTVMVALTPHGEWIGAWPSRLEFSNFADAFLSADFLRFFINSAVVAITCTITQVVLSCAAGYALAMLPVRGRNLMLLLLVALLVVPPEVSLVPLFVMVSHVPLTGGNDILGNGGQGLLNTLPGVMVPHIVSALAIFLMRQFYISLPAELGDAARIDGASEFRIFFEIYTPLVKPAVAVVGVFAFQAAWNDFVWPLVVTYSNDMRTLQLGLTVFFQENSTQWPLLMAAVLAISVPIVVLFLLIQKFFQSGALSGALK</sequence>
<evidence type="ECO:0000256" key="3">
    <source>
        <dbReference type="ARBA" id="ARBA00022475"/>
    </source>
</evidence>
<comment type="subcellular location">
    <subcellularLocation>
        <location evidence="1 7">Cell membrane</location>
        <topology evidence="1 7">Multi-pass membrane protein</topology>
    </subcellularLocation>
</comment>
<feature type="transmembrane region" description="Helical" evidence="7">
    <location>
        <begin position="261"/>
        <end position="282"/>
    </location>
</feature>
<evidence type="ECO:0000256" key="1">
    <source>
        <dbReference type="ARBA" id="ARBA00004651"/>
    </source>
</evidence>
<evidence type="ECO:0000259" key="8">
    <source>
        <dbReference type="PROSITE" id="PS50928"/>
    </source>
</evidence>
<dbReference type="Pfam" id="PF00528">
    <property type="entry name" value="BPD_transp_1"/>
    <property type="match status" value="1"/>
</dbReference>
<keyword evidence="10" id="KW-1185">Reference proteome</keyword>